<dbReference type="Pfam" id="PF07475">
    <property type="entry name" value="Hpr_kinase_C"/>
    <property type="match status" value="1"/>
</dbReference>
<gene>
    <name evidence="2" type="ORF">Q5H94_10510</name>
</gene>
<accession>A0ABT8ZYU8</accession>
<protein>
    <submittedName>
        <fullName evidence="2">Aldolase</fullName>
    </submittedName>
</protein>
<dbReference type="RefSeq" id="WP_304561215.1">
    <property type="nucleotide sequence ID" value="NZ_JAUQSZ010000006.1"/>
</dbReference>
<comment type="caution">
    <text evidence="2">The sequence shown here is derived from an EMBL/GenBank/DDBJ whole genome shotgun (WGS) entry which is preliminary data.</text>
</comment>
<evidence type="ECO:0000313" key="3">
    <source>
        <dbReference type="Proteomes" id="UP001176468"/>
    </source>
</evidence>
<dbReference type="EMBL" id="JAUQSZ010000006">
    <property type="protein sequence ID" value="MDO7842760.1"/>
    <property type="molecule type" value="Genomic_DNA"/>
</dbReference>
<organism evidence="2 3">
    <name type="scientific">Sphingomonas immobilis</name>
    <dbReference type="NCBI Taxonomy" id="3063997"/>
    <lineage>
        <taxon>Bacteria</taxon>
        <taxon>Pseudomonadati</taxon>
        <taxon>Pseudomonadota</taxon>
        <taxon>Alphaproteobacteria</taxon>
        <taxon>Sphingomonadales</taxon>
        <taxon>Sphingomonadaceae</taxon>
        <taxon>Sphingomonas</taxon>
    </lineage>
</organism>
<dbReference type="Proteomes" id="UP001176468">
    <property type="component" value="Unassembled WGS sequence"/>
</dbReference>
<dbReference type="Gene3D" id="3.40.50.300">
    <property type="entry name" value="P-loop containing nucleotide triphosphate hydrolases"/>
    <property type="match status" value="1"/>
</dbReference>
<keyword evidence="3" id="KW-1185">Reference proteome</keyword>
<proteinExistence type="predicted"/>
<dbReference type="InterPro" id="IPR011104">
    <property type="entry name" value="Hpr_kin/Pase_C"/>
</dbReference>
<dbReference type="PANTHER" id="PTHR30305">
    <property type="entry name" value="PROTEIN YJDM-RELATED"/>
    <property type="match status" value="1"/>
</dbReference>
<evidence type="ECO:0000313" key="2">
    <source>
        <dbReference type="EMBL" id="MDO7842760.1"/>
    </source>
</evidence>
<name>A0ABT8ZYU8_9SPHN</name>
<feature type="domain" description="HPr kinase/phosphorylase C-terminal" evidence="1">
    <location>
        <begin position="5"/>
        <end position="95"/>
    </location>
</feature>
<sequence>MTPPLRIHATAVAIGGHGVLLLGGSGAGKSDLALRLIDRGALLVSDDQTNLTTDDGSLLASPPNTIAGLIEVRGIGIVTVAHRASARVALLVRLEGEVPRMPDKGLSEEIAGVRLPVMTVDPAAMSAPIKVELALRLATEGAT</sequence>
<dbReference type="PANTHER" id="PTHR30305:SF1">
    <property type="entry name" value="HPR KINASE_PHOSPHORYLASE"/>
    <property type="match status" value="1"/>
</dbReference>
<dbReference type="InterPro" id="IPR027417">
    <property type="entry name" value="P-loop_NTPase"/>
</dbReference>
<reference evidence="2" key="1">
    <citation type="submission" date="2023-07" db="EMBL/GenBank/DDBJ databases">
        <authorList>
            <person name="Kim M.K."/>
        </authorList>
    </citation>
    <scope>NUCLEOTIDE SEQUENCE</scope>
    <source>
        <strain evidence="2">CA1-15</strain>
    </source>
</reference>
<dbReference type="SUPFAM" id="SSF53795">
    <property type="entry name" value="PEP carboxykinase-like"/>
    <property type="match status" value="1"/>
</dbReference>
<evidence type="ECO:0000259" key="1">
    <source>
        <dbReference type="Pfam" id="PF07475"/>
    </source>
</evidence>